<feature type="domain" description="Enoyl reductase (ER)" evidence="6">
    <location>
        <begin position="6"/>
        <end position="328"/>
    </location>
</feature>
<comment type="cofactor">
    <cofactor evidence="1 5">
        <name>Zn(2+)</name>
        <dbReference type="ChEBI" id="CHEBI:29105"/>
    </cofactor>
</comment>
<dbReference type="GO" id="GO:0008270">
    <property type="term" value="F:zinc ion binding"/>
    <property type="evidence" value="ECO:0007669"/>
    <property type="project" value="InterPro"/>
</dbReference>
<reference evidence="7" key="1">
    <citation type="submission" date="2023-03" db="EMBL/GenBank/DDBJ databases">
        <title>Amycolatopsis taiwanensis NBRC 103393.</title>
        <authorList>
            <person name="Ichikawa N."/>
            <person name="Sato H."/>
            <person name="Tonouchi N."/>
        </authorList>
    </citation>
    <scope>NUCLEOTIDE SEQUENCE</scope>
    <source>
        <strain evidence="7">NBRC 103393</strain>
    </source>
</reference>
<organism evidence="7 8">
    <name type="scientific">Amycolatopsis taiwanensis</name>
    <dbReference type="NCBI Taxonomy" id="342230"/>
    <lineage>
        <taxon>Bacteria</taxon>
        <taxon>Bacillati</taxon>
        <taxon>Actinomycetota</taxon>
        <taxon>Actinomycetes</taxon>
        <taxon>Pseudonocardiales</taxon>
        <taxon>Pseudonocardiaceae</taxon>
        <taxon>Amycolatopsis</taxon>
    </lineage>
</organism>
<dbReference type="GO" id="GO:0016491">
    <property type="term" value="F:oxidoreductase activity"/>
    <property type="evidence" value="ECO:0007669"/>
    <property type="project" value="UniProtKB-KW"/>
</dbReference>
<keyword evidence="3 5" id="KW-0862">Zinc</keyword>
<sequence length="330" mass="33723">MCTSGGAEVVETADPEPARDEVIVEVDACGLCGSDVHALERGTTFEGQVLGHEFGGRIVEVGAGVDRPVKVGQTVAVNPLGSCGRCRACAKGLPFRCPERPNLGITAPGGYAQYVAVPATQLVALPSGLPTEFGAHAEPLAVSLNAVRRAMAGPGDSVLVYGVGPIGLNAIMALRLSGVDHIVAAGRSPGRRAAAAKVGADEVIDTREVSIGDHVRDSGRPFAAVLECSGAPGAIAESLGVLEPGGTCVEVALSAEVTGVPMSRMVAEGLRVSGSCAFSNDVYDEAVEHIAAGRVPVAELISERVDLETTPDALVRLRTPGELVRVLAKP</sequence>
<evidence type="ECO:0000256" key="3">
    <source>
        <dbReference type="ARBA" id="ARBA00022833"/>
    </source>
</evidence>
<dbReference type="InterPro" id="IPR020843">
    <property type="entry name" value="ER"/>
</dbReference>
<accession>A0A9W6QX19</accession>
<dbReference type="InterPro" id="IPR013149">
    <property type="entry name" value="ADH-like_C"/>
</dbReference>
<keyword evidence="4" id="KW-0560">Oxidoreductase</keyword>
<evidence type="ECO:0000259" key="6">
    <source>
        <dbReference type="SMART" id="SM00829"/>
    </source>
</evidence>
<gene>
    <name evidence="7" type="primary">gutB</name>
    <name evidence="7" type="ORF">Atai01_22250</name>
</gene>
<dbReference type="Pfam" id="PF08240">
    <property type="entry name" value="ADH_N"/>
    <property type="match status" value="1"/>
</dbReference>
<dbReference type="Pfam" id="PF00107">
    <property type="entry name" value="ADH_zinc_N"/>
    <property type="match status" value="1"/>
</dbReference>
<dbReference type="Gene3D" id="3.90.180.10">
    <property type="entry name" value="Medium-chain alcohol dehydrogenases, catalytic domain"/>
    <property type="match status" value="1"/>
</dbReference>
<comment type="similarity">
    <text evidence="5">Belongs to the zinc-containing alcohol dehydrogenase family.</text>
</comment>
<dbReference type="InterPro" id="IPR011032">
    <property type="entry name" value="GroES-like_sf"/>
</dbReference>
<name>A0A9W6QX19_9PSEU</name>
<evidence type="ECO:0000313" key="8">
    <source>
        <dbReference type="Proteomes" id="UP001165136"/>
    </source>
</evidence>
<dbReference type="InterPro" id="IPR050129">
    <property type="entry name" value="Zn_alcohol_dh"/>
</dbReference>
<dbReference type="InterPro" id="IPR002328">
    <property type="entry name" value="ADH_Zn_CS"/>
</dbReference>
<dbReference type="AlphaFoldDB" id="A0A9W6QX19"/>
<dbReference type="PANTHER" id="PTHR43401">
    <property type="entry name" value="L-THREONINE 3-DEHYDROGENASE"/>
    <property type="match status" value="1"/>
</dbReference>
<dbReference type="SUPFAM" id="SSF51735">
    <property type="entry name" value="NAD(P)-binding Rossmann-fold domains"/>
    <property type="match status" value="1"/>
</dbReference>
<dbReference type="EMBL" id="BSTI01000004">
    <property type="protein sequence ID" value="GLY65606.1"/>
    <property type="molecule type" value="Genomic_DNA"/>
</dbReference>
<keyword evidence="2 5" id="KW-0479">Metal-binding</keyword>
<dbReference type="Gene3D" id="3.40.50.720">
    <property type="entry name" value="NAD(P)-binding Rossmann-like Domain"/>
    <property type="match status" value="1"/>
</dbReference>
<proteinExistence type="inferred from homology"/>
<dbReference type="SMART" id="SM00829">
    <property type="entry name" value="PKS_ER"/>
    <property type="match status" value="1"/>
</dbReference>
<dbReference type="PANTHER" id="PTHR43401:SF2">
    <property type="entry name" value="L-THREONINE 3-DEHYDROGENASE"/>
    <property type="match status" value="1"/>
</dbReference>
<evidence type="ECO:0000256" key="4">
    <source>
        <dbReference type="ARBA" id="ARBA00023002"/>
    </source>
</evidence>
<dbReference type="SUPFAM" id="SSF50129">
    <property type="entry name" value="GroES-like"/>
    <property type="match status" value="1"/>
</dbReference>
<dbReference type="InterPro" id="IPR013154">
    <property type="entry name" value="ADH-like_N"/>
</dbReference>
<evidence type="ECO:0000256" key="1">
    <source>
        <dbReference type="ARBA" id="ARBA00001947"/>
    </source>
</evidence>
<dbReference type="Proteomes" id="UP001165136">
    <property type="component" value="Unassembled WGS sequence"/>
</dbReference>
<protein>
    <submittedName>
        <fullName evidence="7">L-idonate 5-dehydrogenase</fullName>
    </submittedName>
</protein>
<dbReference type="PROSITE" id="PS00059">
    <property type="entry name" value="ADH_ZINC"/>
    <property type="match status" value="1"/>
</dbReference>
<dbReference type="InterPro" id="IPR036291">
    <property type="entry name" value="NAD(P)-bd_dom_sf"/>
</dbReference>
<comment type="caution">
    <text evidence="7">The sequence shown here is derived from an EMBL/GenBank/DDBJ whole genome shotgun (WGS) entry which is preliminary data.</text>
</comment>
<evidence type="ECO:0000256" key="2">
    <source>
        <dbReference type="ARBA" id="ARBA00022723"/>
    </source>
</evidence>
<evidence type="ECO:0000256" key="5">
    <source>
        <dbReference type="RuleBase" id="RU361277"/>
    </source>
</evidence>
<keyword evidence="8" id="KW-1185">Reference proteome</keyword>
<evidence type="ECO:0000313" key="7">
    <source>
        <dbReference type="EMBL" id="GLY65606.1"/>
    </source>
</evidence>